<accession>A0ABW2EU96</accession>
<gene>
    <name evidence="1" type="ORF">ACFQIC_19450</name>
</gene>
<dbReference type="NCBIfam" id="NF010190">
    <property type="entry name" value="PRK13669.1"/>
    <property type="match status" value="1"/>
</dbReference>
<evidence type="ECO:0000313" key="1">
    <source>
        <dbReference type="EMBL" id="MFC7063977.1"/>
    </source>
</evidence>
<name>A0ABW2EU96_9BACI</name>
<proteinExistence type="predicted"/>
<dbReference type="EMBL" id="JBHSZV010000062">
    <property type="protein sequence ID" value="MFC7063977.1"/>
    <property type="molecule type" value="Genomic_DNA"/>
</dbReference>
<comment type="caution">
    <text evidence="1">The sequence shown here is derived from an EMBL/GenBank/DDBJ whole genome shotgun (WGS) entry which is preliminary data.</text>
</comment>
<sequence length="79" mass="8803">MMNSMIEFCVNNLISGSDEAMEELEKDPDLDVVEYGCLSHCGICSQGLFALVNGERVMADTAEELVSNIYQHLEENPLF</sequence>
<dbReference type="Pfam" id="PF07293">
    <property type="entry name" value="DUF1450"/>
    <property type="match status" value="1"/>
</dbReference>
<dbReference type="Proteomes" id="UP001596410">
    <property type="component" value="Unassembled WGS sequence"/>
</dbReference>
<reference evidence="2" key="1">
    <citation type="journal article" date="2019" name="Int. J. Syst. Evol. Microbiol.">
        <title>The Global Catalogue of Microorganisms (GCM) 10K type strain sequencing project: providing services to taxonomists for standard genome sequencing and annotation.</title>
        <authorList>
            <consortium name="The Broad Institute Genomics Platform"/>
            <consortium name="The Broad Institute Genome Sequencing Center for Infectious Disease"/>
            <person name="Wu L."/>
            <person name="Ma J."/>
        </authorList>
    </citation>
    <scope>NUCLEOTIDE SEQUENCE [LARGE SCALE GENOMIC DNA]</scope>
    <source>
        <strain evidence="2">CGMCC 4.1621</strain>
    </source>
</reference>
<protein>
    <submittedName>
        <fullName evidence="1">YuzB family protein</fullName>
    </submittedName>
</protein>
<keyword evidence="2" id="KW-1185">Reference proteome</keyword>
<organism evidence="1 2">
    <name type="scientific">Halobacillus seohaensis</name>
    <dbReference type="NCBI Taxonomy" id="447421"/>
    <lineage>
        <taxon>Bacteria</taxon>
        <taxon>Bacillati</taxon>
        <taxon>Bacillota</taxon>
        <taxon>Bacilli</taxon>
        <taxon>Bacillales</taxon>
        <taxon>Bacillaceae</taxon>
        <taxon>Halobacillus</taxon>
    </lineage>
</organism>
<dbReference type="InterPro" id="IPR009910">
    <property type="entry name" value="DUF1450"/>
</dbReference>
<evidence type="ECO:0000313" key="2">
    <source>
        <dbReference type="Proteomes" id="UP001596410"/>
    </source>
</evidence>